<protein>
    <submittedName>
        <fullName evidence="1">Uncharacterized protein</fullName>
    </submittedName>
</protein>
<gene>
    <name evidence="1" type="ORF">L195_g062001</name>
</gene>
<comment type="caution">
    <text evidence="1">The sequence shown here is derived from an EMBL/GenBank/DDBJ whole genome shotgun (WGS) entry which is preliminary data.</text>
</comment>
<dbReference type="Proteomes" id="UP000236291">
    <property type="component" value="Unassembled WGS sequence"/>
</dbReference>
<name>A0A2K3KD38_TRIPR</name>
<dbReference type="EMBL" id="ASHM01162688">
    <property type="protein sequence ID" value="PNX64204.1"/>
    <property type="molecule type" value="Genomic_DNA"/>
</dbReference>
<reference evidence="1 2" key="2">
    <citation type="journal article" date="2017" name="Front. Plant Sci.">
        <title>Gene Classification and Mining of Molecular Markers Useful in Red Clover (Trifolium pratense) Breeding.</title>
        <authorList>
            <person name="Istvanek J."/>
            <person name="Dluhosova J."/>
            <person name="Dluhos P."/>
            <person name="Patkova L."/>
            <person name="Nedelnik J."/>
            <person name="Repkova J."/>
        </authorList>
    </citation>
    <scope>NUCLEOTIDE SEQUENCE [LARGE SCALE GENOMIC DNA]</scope>
    <source>
        <strain evidence="2">cv. Tatra</strain>
        <tissue evidence="1">Young leaves</tissue>
    </source>
</reference>
<accession>A0A2K3KD38</accession>
<sequence>MTAKGKTLSLSTPATIFVLVTLSALKTVSTFFVPTASSLFVPPPPE</sequence>
<proteinExistence type="predicted"/>
<evidence type="ECO:0000313" key="2">
    <source>
        <dbReference type="Proteomes" id="UP000236291"/>
    </source>
</evidence>
<reference evidence="1 2" key="1">
    <citation type="journal article" date="2014" name="Am. J. Bot.">
        <title>Genome assembly and annotation for red clover (Trifolium pratense; Fabaceae).</title>
        <authorList>
            <person name="Istvanek J."/>
            <person name="Jaros M."/>
            <person name="Krenek A."/>
            <person name="Repkova J."/>
        </authorList>
    </citation>
    <scope>NUCLEOTIDE SEQUENCE [LARGE SCALE GENOMIC DNA]</scope>
    <source>
        <strain evidence="2">cv. Tatra</strain>
        <tissue evidence="1">Young leaves</tissue>
    </source>
</reference>
<evidence type="ECO:0000313" key="1">
    <source>
        <dbReference type="EMBL" id="PNX64204.1"/>
    </source>
</evidence>
<organism evidence="1 2">
    <name type="scientific">Trifolium pratense</name>
    <name type="common">Red clover</name>
    <dbReference type="NCBI Taxonomy" id="57577"/>
    <lineage>
        <taxon>Eukaryota</taxon>
        <taxon>Viridiplantae</taxon>
        <taxon>Streptophyta</taxon>
        <taxon>Embryophyta</taxon>
        <taxon>Tracheophyta</taxon>
        <taxon>Spermatophyta</taxon>
        <taxon>Magnoliopsida</taxon>
        <taxon>eudicotyledons</taxon>
        <taxon>Gunneridae</taxon>
        <taxon>Pentapetalae</taxon>
        <taxon>rosids</taxon>
        <taxon>fabids</taxon>
        <taxon>Fabales</taxon>
        <taxon>Fabaceae</taxon>
        <taxon>Papilionoideae</taxon>
        <taxon>50 kb inversion clade</taxon>
        <taxon>NPAAA clade</taxon>
        <taxon>Hologalegina</taxon>
        <taxon>IRL clade</taxon>
        <taxon>Trifolieae</taxon>
        <taxon>Trifolium</taxon>
    </lineage>
</organism>
<feature type="non-terminal residue" evidence="1">
    <location>
        <position position="46"/>
    </location>
</feature>
<dbReference type="AlphaFoldDB" id="A0A2K3KD38"/>